<dbReference type="EMBL" id="JBHPBY010000412">
    <property type="protein sequence ID" value="MFC1853055.1"/>
    <property type="molecule type" value="Genomic_DNA"/>
</dbReference>
<organism evidence="1 2">
    <name type="scientific">candidate division CSSED10-310 bacterium</name>
    <dbReference type="NCBI Taxonomy" id="2855610"/>
    <lineage>
        <taxon>Bacteria</taxon>
        <taxon>Bacteria division CSSED10-310</taxon>
    </lineage>
</organism>
<sequence length="80" mass="9359">MKYWKLNTSQLKDMSAAIDDVNKVAKGWQHGGNKATTIHNKLGKLINDSNSLREFKYEMRKWAPEILKNGVDDLQKFFRF</sequence>
<accession>A0ABV6Z3N2</accession>
<protein>
    <submittedName>
        <fullName evidence="1">Uncharacterized protein</fullName>
    </submittedName>
</protein>
<comment type="caution">
    <text evidence="1">The sequence shown here is derived from an EMBL/GenBank/DDBJ whole genome shotgun (WGS) entry which is preliminary data.</text>
</comment>
<name>A0ABV6Z3N2_UNCC1</name>
<proteinExistence type="predicted"/>
<evidence type="ECO:0000313" key="1">
    <source>
        <dbReference type="EMBL" id="MFC1853055.1"/>
    </source>
</evidence>
<reference evidence="1 2" key="1">
    <citation type="submission" date="2024-09" db="EMBL/GenBank/DDBJ databases">
        <title>Laminarin stimulates single cell rates of sulfate reduction while oxygen inhibits transcriptomic activity in coastal marine sediment.</title>
        <authorList>
            <person name="Lindsay M."/>
            <person name="Orcutt B."/>
            <person name="Emerson D."/>
            <person name="Stepanauskas R."/>
            <person name="D'Angelo T."/>
        </authorList>
    </citation>
    <scope>NUCLEOTIDE SEQUENCE [LARGE SCALE GENOMIC DNA]</scope>
    <source>
        <strain evidence="1">SAG AM-311-K15</strain>
    </source>
</reference>
<evidence type="ECO:0000313" key="2">
    <source>
        <dbReference type="Proteomes" id="UP001594351"/>
    </source>
</evidence>
<keyword evidence="2" id="KW-1185">Reference proteome</keyword>
<gene>
    <name evidence="1" type="ORF">ACFL27_22890</name>
</gene>
<dbReference type="Proteomes" id="UP001594351">
    <property type="component" value="Unassembled WGS sequence"/>
</dbReference>